<dbReference type="OrthoDB" id="256753at2"/>
<dbReference type="InterPro" id="IPR031321">
    <property type="entry name" value="UCP012641"/>
</dbReference>
<name>A0A370FMG6_9BURK</name>
<dbReference type="Pfam" id="PF10005">
    <property type="entry name" value="Zn_ribbon_DZR_6"/>
    <property type="match status" value="1"/>
</dbReference>
<feature type="region of interest" description="Disordered" evidence="1">
    <location>
        <begin position="395"/>
        <end position="466"/>
    </location>
</feature>
<dbReference type="RefSeq" id="WP_114801559.1">
    <property type="nucleotide sequence ID" value="NZ_QQAV01000001.1"/>
</dbReference>
<dbReference type="Pfam" id="PF15887">
    <property type="entry name" value="Peptidase_Mx"/>
    <property type="match status" value="1"/>
</dbReference>
<organism evidence="3 4">
    <name type="scientific">Pseudacidovorax intermedius</name>
    <dbReference type="NCBI Taxonomy" id="433924"/>
    <lineage>
        <taxon>Bacteria</taxon>
        <taxon>Pseudomonadati</taxon>
        <taxon>Pseudomonadota</taxon>
        <taxon>Betaproteobacteria</taxon>
        <taxon>Burkholderiales</taxon>
        <taxon>Comamonadaceae</taxon>
        <taxon>Pseudacidovorax</taxon>
    </lineage>
</organism>
<feature type="compositionally biased region" description="Pro residues" evidence="1">
    <location>
        <begin position="409"/>
        <end position="427"/>
    </location>
</feature>
<dbReference type="InterPro" id="IPR011201">
    <property type="entry name" value="Zinc-ribbon_6_bact"/>
</dbReference>
<evidence type="ECO:0000313" key="3">
    <source>
        <dbReference type="EMBL" id="RDI28720.1"/>
    </source>
</evidence>
<keyword evidence="4" id="KW-1185">Reference proteome</keyword>
<gene>
    <name evidence="3" type="ORF">DFR41_101476</name>
</gene>
<dbReference type="AlphaFoldDB" id="A0A370FMG6"/>
<evidence type="ECO:0000259" key="2">
    <source>
        <dbReference type="Pfam" id="PF10005"/>
    </source>
</evidence>
<feature type="compositionally biased region" description="Low complexity" evidence="1">
    <location>
        <begin position="444"/>
        <end position="466"/>
    </location>
</feature>
<feature type="domain" description="Zinc-ribbon" evidence="2">
    <location>
        <begin position="30"/>
        <end position="134"/>
    </location>
</feature>
<dbReference type="EMBL" id="QQAV01000001">
    <property type="protein sequence ID" value="RDI28720.1"/>
    <property type="molecule type" value="Genomic_DNA"/>
</dbReference>
<evidence type="ECO:0000313" key="4">
    <source>
        <dbReference type="Proteomes" id="UP000255265"/>
    </source>
</evidence>
<evidence type="ECO:0000256" key="1">
    <source>
        <dbReference type="SAM" id="MobiDB-lite"/>
    </source>
</evidence>
<reference evidence="3 4" key="1">
    <citation type="submission" date="2018-07" db="EMBL/GenBank/DDBJ databases">
        <title>Genomic Encyclopedia of Type Strains, Phase IV (KMG-IV): sequencing the most valuable type-strain genomes for metagenomic binning, comparative biology and taxonomic classification.</title>
        <authorList>
            <person name="Goeker M."/>
        </authorList>
    </citation>
    <scope>NUCLEOTIDE SEQUENCE [LARGE SCALE GENOMIC DNA]</scope>
    <source>
        <strain evidence="3 4">DSM 21352</strain>
    </source>
</reference>
<proteinExistence type="predicted"/>
<protein>
    <recommendedName>
        <fullName evidence="2">Zinc-ribbon domain-containing protein</fullName>
    </recommendedName>
</protein>
<accession>A0A370FMG6</accession>
<dbReference type="Gene3D" id="3.40.390.70">
    <property type="match status" value="1"/>
</dbReference>
<dbReference type="Proteomes" id="UP000255265">
    <property type="component" value="Unassembled WGS sequence"/>
</dbReference>
<sequence>MPESDSSSAQVHSGGSLADELAAPAVSRAYVCQCGRPVYLRNSQCLACGTPLGYVTSRVGVLPLAPTDDPELFTVFGEPDGPRYRRCANFSTAAGCNWLVPDDEEAEPGLAHTHGLAPGLCLACSATRTIPDLSVPENPELWQKMEAAKRRVLSQLLALGLPISTRLADPDHGLAFDFLSNLPGSPRVLTGHQDGVITLNIEEGDDAQREKTRAEMREPYRTLVGHFRHEIGHYYWDVLVAPTPWLEGFRALFGDETEDYGQALQRHYENGPPADWALRYVTSYASTHPWEDWAETWAHYLHMADTVDTALSFGVNAVNVELTSDLFTREDLWQPEHEDADRFLDFLNGWVRLTNVLNELSRSMGQPDFYPFVLPHAAVGKLQFIHQLVTAQRGQPAPVRAEGGEPAPVQEPPPAGDPVPVQDPSPEPSASQQDQAPVPVEGIAPMPAEAPAANADDPLPQQPLAA</sequence>
<comment type="caution">
    <text evidence="3">The sequence shown here is derived from an EMBL/GenBank/DDBJ whole genome shotgun (WGS) entry which is preliminary data.</text>
</comment>